<dbReference type="KEGG" id="mym:A176_002363"/>
<dbReference type="Pfam" id="PF04542">
    <property type="entry name" value="Sigma70_r2"/>
    <property type="match status" value="1"/>
</dbReference>
<dbReference type="Proteomes" id="UP000009026">
    <property type="component" value="Chromosome"/>
</dbReference>
<dbReference type="RefSeq" id="WP_226994281.1">
    <property type="nucleotide sequence ID" value="NZ_CP012109.1"/>
</dbReference>
<evidence type="ECO:0000259" key="1">
    <source>
        <dbReference type="Pfam" id="PF04542"/>
    </source>
</evidence>
<feature type="domain" description="RNA polymerase sigma-70 region 2" evidence="1">
    <location>
        <begin position="35"/>
        <end position="90"/>
    </location>
</feature>
<name>A0A0H4WPL2_9BACT</name>
<dbReference type="eggNOG" id="COG1595">
    <property type="taxonomic scope" value="Bacteria"/>
</dbReference>
<dbReference type="AlphaFoldDB" id="A0A0H4WPL2"/>
<keyword evidence="3" id="KW-1185">Reference proteome</keyword>
<evidence type="ECO:0000313" key="3">
    <source>
        <dbReference type="Proteomes" id="UP000009026"/>
    </source>
</evidence>
<dbReference type="SUPFAM" id="SSF88946">
    <property type="entry name" value="Sigma2 domain of RNA polymerase sigma factors"/>
    <property type="match status" value="1"/>
</dbReference>
<dbReference type="Gene3D" id="1.10.1740.10">
    <property type="match status" value="1"/>
</dbReference>
<proteinExistence type="predicted"/>
<dbReference type="InterPro" id="IPR013325">
    <property type="entry name" value="RNA_pol_sigma_r2"/>
</dbReference>
<dbReference type="InterPro" id="IPR007627">
    <property type="entry name" value="RNA_pol_sigma70_r2"/>
</dbReference>
<dbReference type="EMBL" id="CP012109">
    <property type="protein sequence ID" value="AKQ65451.1"/>
    <property type="molecule type" value="Genomic_DNA"/>
</dbReference>
<organism evidence="2 3">
    <name type="scientific">Pseudomyxococcus hansupus</name>
    <dbReference type="NCBI Taxonomy" id="1297742"/>
    <lineage>
        <taxon>Bacteria</taxon>
        <taxon>Pseudomonadati</taxon>
        <taxon>Myxococcota</taxon>
        <taxon>Myxococcia</taxon>
        <taxon>Myxococcales</taxon>
        <taxon>Cystobacterineae</taxon>
        <taxon>Myxococcaceae</taxon>
        <taxon>Pseudomyxococcus</taxon>
    </lineage>
</organism>
<dbReference type="GO" id="GO:0003700">
    <property type="term" value="F:DNA-binding transcription factor activity"/>
    <property type="evidence" value="ECO:0007669"/>
    <property type="project" value="InterPro"/>
</dbReference>
<reference evidence="2 3" key="1">
    <citation type="journal article" date="2016" name="PLoS ONE">
        <title>Complete Genome Sequence and Comparative Genomics of a Novel Myxobacterium Myxococcus hansupus.</title>
        <authorList>
            <person name="Sharma G."/>
            <person name="Narwani T."/>
            <person name="Subramanian S."/>
        </authorList>
    </citation>
    <scope>NUCLEOTIDE SEQUENCE [LARGE SCALE GENOMIC DNA]</scope>
    <source>
        <strain evidence="3">mixupus</strain>
    </source>
</reference>
<gene>
    <name evidence="2" type="ORF">A176_002363</name>
</gene>
<sequence>MQEQENALHARILRKESVAYKEAFELFMGPIISTVIRARRCTPEEARDAAIDVLMDYLEAPERFDPDRGSLLSYLTQSAKNTLTDWYRATLRRVLREEKFGVLFELLGRSPKDSLEDAVEARRIVDRIEKSDLGVLDRAVLAHILLGERSTQRLGAVLGLSHLPTLDVRREVKRHRDRIIKWLQRFGREVVSVNS</sequence>
<dbReference type="NCBIfam" id="TIGR02937">
    <property type="entry name" value="sigma70-ECF"/>
    <property type="match status" value="1"/>
</dbReference>
<evidence type="ECO:0000313" key="2">
    <source>
        <dbReference type="EMBL" id="AKQ65451.1"/>
    </source>
</evidence>
<dbReference type="PATRIC" id="fig|1297742.4.peg.2385"/>
<protein>
    <submittedName>
        <fullName evidence="2">Putative RNA polymerase sigma-70 factor</fullName>
    </submittedName>
</protein>
<accession>A0A0H4WPL2</accession>
<dbReference type="InterPro" id="IPR014284">
    <property type="entry name" value="RNA_pol_sigma-70_dom"/>
</dbReference>
<dbReference type="GO" id="GO:0006352">
    <property type="term" value="P:DNA-templated transcription initiation"/>
    <property type="evidence" value="ECO:0007669"/>
    <property type="project" value="InterPro"/>
</dbReference>